<keyword evidence="4" id="KW-1185">Reference proteome</keyword>
<evidence type="ECO:0000313" key="3">
    <source>
        <dbReference type="EMBL" id="MBS7456843.1"/>
    </source>
</evidence>
<feature type="domain" description="Zinc finger CGNR" evidence="1">
    <location>
        <begin position="147"/>
        <end position="188"/>
    </location>
</feature>
<name>A0A8J7VQ72_9GAMM</name>
<dbReference type="RefSeq" id="WP_211924967.1">
    <property type="nucleotide sequence ID" value="NZ_JAGQFT020000004.1"/>
</dbReference>
<comment type="caution">
    <text evidence="2">The sequence shown here is derived from an EMBL/GenBank/DDBJ whole genome shotgun (WGS) entry which is preliminary data.</text>
</comment>
<dbReference type="Pfam" id="PF11706">
    <property type="entry name" value="zf-CGNR"/>
    <property type="match status" value="1"/>
</dbReference>
<reference evidence="2" key="2">
    <citation type="submission" date="2021-04" db="EMBL/GenBank/DDBJ databases">
        <authorList>
            <person name="Karlyshev A.V."/>
        </authorList>
    </citation>
    <scope>NUCLEOTIDE SEQUENCE</scope>
    <source>
        <strain evidence="2">LMG 29479</strain>
    </source>
</reference>
<dbReference type="Gene3D" id="1.10.3300.10">
    <property type="entry name" value="Jann2411-like domain"/>
    <property type="match status" value="1"/>
</dbReference>
<protein>
    <submittedName>
        <fullName evidence="2">CGNR zinc finger domain-containing protein</fullName>
    </submittedName>
</protein>
<organism evidence="2">
    <name type="scientific">Coralloluteibacterium stylophorae</name>
    <dbReference type="NCBI Taxonomy" id="1776034"/>
    <lineage>
        <taxon>Bacteria</taxon>
        <taxon>Pseudomonadati</taxon>
        <taxon>Pseudomonadota</taxon>
        <taxon>Gammaproteobacteria</taxon>
        <taxon>Lysobacterales</taxon>
        <taxon>Lysobacteraceae</taxon>
        <taxon>Coralloluteibacterium</taxon>
    </lineage>
</organism>
<sequence length="198" mass="21221">MGDVSAGEPYFIAGHLGLDFLNTAYGVGGEARDCLVDDRSVLAWLERAGELPARTTAAPRGIARLARSLRSEARDLLAAVRAGSPAEADVLNQVLQAGQPVSRMEWDAASARYARVEVRRAATAASLLYPIAASIADLLAEADLQHVRACEAHDCTLLFQDTTRSHRRRWCSMAACGNRMKAAAFRARSRDGSGRPGG</sequence>
<gene>
    <name evidence="2" type="ORF">KB893_00470</name>
    <name evidence="3" type="ORF">KB893_006815</name>
</gene>
<dbReference type="PANTHER" id="PTHR35525">
    <property type="entry name" value="BLL6575 PROTEIN"/>
    <property type="match status" value="1"/>
</dbReference>
<dbReference type="SUPFAM" id="SSF160904">
    <property type="entry name" value="Jann2411-like"/>
    <property type="match status" value="1"/>
</dbReference>
<dbReference type="PANTHER" id="PTHR35525:SF3">
    <property type="entry name" value="BLL6575 PROTEIN"/>
    <property type="match status" value="1"/>
</dbReference>
<evidence type="ECO:0000313" key="4">
    <source>
        <dbReference type="Proteomes" id="UP000675747"/>
    </source>
</evidence>
<dbReference type="InterPro" id="IPR023286">
    <property type="entry name" value="ABATE_dom_sf"/>
</dbReference>
<dbReference type="AlphaFoldDB" id="A0A8J7VQ72"/>
<dbReference type="InterPro" id="IPR010852">
    <property type="entry name" value="ABATE"/>
</dbReference>
<dbReference type="EMBL" id="JAGQFT020000004">
    <property type="protein sequence ID" value="MBS7456843.1"/>
    <property type="molecule type" value="Genomic_DNA"/>
</dbReference>
<evidence type="ECO:0000259" key="1">
    <source>
        <dbReference type="Pfam" id="PF11706"/>
    </source>
</evidence>
<dbReference type="EMBL" id="JAGQFT010000002">
    <property type="protein sequence ID" value="MBR0560997.1"/>
    <property type="molecule type" value="Genomic_DNA"/>
</dbReference>
<proteinExistence type="predicted"/>
<dbReference type="InterPro" id="IPR021005">
    <property type="entry name" value="Znf_CGNR"/>
</dbReference>
<dbReference type="Pfam" id="PF07336">
    <property type="entry name" value="ABATE"/>
    <property type="match status" value="1"/>
</dbReference>
<dbReference type="Proteomes" id="UP000675747">
    <property type="component" value="Unassembled WGS sequence"/>
</dbReference>
<evidence type="ECO:0000313" key="2">
    <source>
        <dbReference type="EMBL" id="MBR0560997.1"/>
    </source>
</evidence>
<accession>A0A8J7VQ72</accession>
<reference evidence="3 4" key="1">
    <citation type="journal article" date="2021" name="Microbiol. Resour. Announc.">
        <title>Draft Genome Sequence of Coralloluteibacterium stylophorae LMG 29479T.</title>
        <authorList>
            <person name="Karlyshev A.V."/>
            <person name="Kudryashova E.B."/>
            <person name="Ariskina E.V."/>
            <person name="Conroy A.P."/>
            <person name="Abidueva E.Y."/>
        </authorList>
    </citation>
    <scope>NUCLEOTIDE SEQUENCE [LARGE SCALE GENOMIC DNA]</scope>
    <source>
        <strain evidence="3 4">LMG 29479</strain>
    </source>
</reference>